<feature type="chain" id="PRO_5014598534" evidence="1">
    <location>
        <begin position="17"/>
        <end position="229"/>
    </location>
</feature>
<evidence type="ECO:0000313" key="2">
    <source>
        <dbReference type="EMBL" id="PJJ59858.1"/>
    </source>
</evidence>
<accession>A0A2M9BPL7</accession>
<dbReference type="Proteomes" id="UP000228535">
    <property type="component" value="Unassembled WGS sequence"/>
</dbReference>
<proteinExistence type="predicted"/>
<gene>
    <name evidence="2" type="ORF">CLV45_1280</name>
</gene>
<evidence type="ECO:0000256" key="1">
    <source>
        <dbReference type="SAM" id="SignalP"/>
    </source>
</evidence>
<feature type="signal peptide" evidence="1">
    <location>
        <begin position="1"/>
        <end position="16"/>
    </location>
</feature>
<dbReference type="AlphaFoldDB" id="A0A2M9BPL7"/>
<name>A0A2M9BPL7_9BACT</name>
<comment type="caution">
    <text evidence="2">The sequence shown here is derived from an EMBL/GenBank/DDBJ whole genome shotgun (WGS) entry which is preliminary data.</text>
</comment>
<protein>
    <submittedName>
        <fullName evidence="2">Uncharacterized protein</fullName>
    </submittedName>
</protein>
<keyword evidence="3" id="KW-1185">Reference proteome</keyword>
<organism evidence="2 3">
    <name type="scientific">Hymenobacter chitinivorans DSM 11115</name>
    <dbReference type="NCBI Taxonomy" id="1121954"/>
    <lineage>
        <taxon>Bacteria</taxon>
        <taxon>Pseudomonadati</taxon>
        <taxon>Bacteroidota</taxon>
        <taxon>Cytophagia</taxon>
        <taxon>Cytophagales</taxon>
        <taxon>Hymenobacteraceae</taxon>
        <taxon>Hymenobacter</taxon>
    </lineage>
</organism>
<evidence type="ECO:0000313" key="3">
    <source>
        <dbReference type="Proteomes" id="UP000228535"/>
    </source>
</evidence>
<dbReference type="RefSeq" id="WP_100335544.1">
    <property type="nucleotide sequence ID" value="NZ_PGFA01000001.1"/>
</dbReference>
<dbReference type="OrthoDB" id="877984at2"/>
<keyword evidence="1" id="KW-0732">Signal</keyword>
<dbReference type="EMBL" id="PGFA01000001">
    <property type="protein sequence ID" value="PJJ59858.1"/>
    <property type="molecule type" value="Genomic_DNA"/>
</dbReference>
<sequence length="229" mass="24460">MPFVALLLLLLLSACAAPEREPAVPAGFVARTVAFAPEPKFVSPPGAISLHVPARYDTLLTWVDQADTPGGDQCKYRFVAARGCLLQESGFYRRGTVCQGPLDRLTIITQATSSAEESLATVARRRRHADETNQAIGVAPIVWKSQKLVVVDGRTFSVVESFGGNSLVAAPYSQVRAVTVLPGAGHNWEVTLLFECKQPRCQHLGREAAQVLQSVRVATPAGAGSAPGR</sequence>
<reference evidence="2 3" key="1">
    <citation type="submission" date="2017-11" db="EMBL/GenBank/DDBJ databases">
        <title>Genomic Encyclopedia of Archaeal and Bacterial Type Strains, Phase II (KMG-II): From Individual Species to Whole Genera.</title>
        <authorList>
            <person name="Goeker M."/>
        </authorList>
    </citation>
    <scope>NUCLEOTIDE SEQUENCE [LARGE SCALE GENOMIC DNA]</scope>
    <source>
        <strain evidence="2 3">DSM 11115</strain>
    </source>
</reference>